<gene>
    <name evidence="1" type="ORF">LOY88_004566</name>
</gene>
<organism evidence="1">
    <name type="scientific">Ophidiomyces ophidiicola</name>
    <dbReference type="NCBI Taxonomy" id="1387563"/>
    <lineage>
        <taxon>Eukaryota</taxon>
        <taxon>Fungi</taxon>
        <taxon>Dikarya</taxon>
        <taxon>Ascomycota</taxon>
        <taxon>Pezizomycotina</taxon>
        <taxon>Eurotiomycetes</taxon>
        <taxon>Eurotiomycetidae</taxon>
        <taxon>Onygenales</taxon>
        <taxon>Onygenaceae</taxon>
        <taxon>Ophidiomyces</taxon>
    </lineage>
</organism>
<accession>A0ACB8UTR2</accession>
<reference evidence="1" key="1">
    <citation type="journal article" date="2022" name="bioRxiv">
        <title>Population genetic analysis of Ophidiomyces ophidiicola, the causative agent of snake fungal disease, indicates recent introductions to the USA.</title>
        <authorList>
            <person name="Ladner J.T."/>
            <person name="Palmer J.M."/>
            <person name="Ettinger C.L."/>
            <person name="Stajich J.E."/>
            <person name="Farrell T.M."/>
            <person name="Glorioso B.M."/>
            <person name="Lawson B."/>
            <person name="Price S.J."/>
            <person name="Stengle A.G."/>
            <person name="Grear D.A."/>
            <person name="Lorch J.M."/>
        </authorList>
    </citation>
    <scope>NUCLEOTIDE SEQUENCE</scope>
    <source>
        <strain evidence="1">NWHC 24266-5</strain>
    </source>
</reference>
<comment type="caution">
    <text evidence="1">The sequence shown here is derived from an EMBL/GenBank/DDBJ whole genome shotgun (WGS) entry which is preliminary data.</text>
</comment>
<sequence length="414" mass="44367">MSESQEFTVFVRLPFERGVFVDPPPPDWTTSKDQALWDVLLQPSKGIDCKECTVLPPDASQQYSFANPSSASRLDVTLPFLLQQAAWLYGHRLAQVRAEMRKAGNQQPLSASQSGSQEPSGYPMVRGRSGESSIPLRVSNQSPGSRADAGNSPAPSRIQDIPSGDPSQNVPAGIFATSRANPSKQIAFRKGASNDVAQAHNKYESYKTSSPLVLPAGEESPELPLSSSESESDGLHGPKLPFKRLGKFSLHKASVAKVNKDSCENEDEETSPAFLPIKNPSWHQAYPSAVDPGATLREEPENAAQPPLQQDTAASTSTISSGIGSAASGHETRRKPQPLGPLSPRRTAELAKASPRNRTRGSDGTPSMGSSFSDLDDNSVTQSALEEALLSNMQKNGVGSRMSTLSQALRSKYL</sequence>
<proteinExistence type="predicted"/>
<dbReference type="EMBL" id="JALBCA010000070">
    <property type="protein sequence ID" value="KAI2384614.1"/>
    <property type="molecule type" value="Genomic_DNA"/>
</dbReference>
<protein>
    <submittedName>
        <fullName evidence="1">Uncharacterized protein</fullName>
    </submittedName>
</protein>
<evidence type="ECO:0000313" key="1">
    <source>
        <dbReference type="EMBL" id="KAI2384614.1"/>
    </source>
</evidence>
<name>A0ACB8UTR2_9EURO</name>